<feature type="compositionally biased region" description="Basic and acidic residues" evidence="9">
    <location>
        <begin position="1"/>
        <end position="11"/>
    </location>
</feature>
<evidence type="ECO:0000256" key="5">
    <source>
        <dbReference type="ARBA" id="ARBA00022989"/>
    </source>
</evidence>
<dbReference type="EMBL" id="CM032182">
    <property type="protein sequence ID" value="KAG7096887.1"/>
    <property type="molecule type" value="Genomic_DNA"/>
</dbReference>
<dbReference type="Proteomes" id="UP001049176">
    <property type="component" value="Chromosome 2"/>
</dbReference>
<dbReference type="GO" id="GO:1903425">
    <property type="term" value="F:fluoride transmembrane transporter activity"/>
    <property type="evidence" value="ECO:0007669"/>
    <property type="project" value="TreeGrafter"/>
</dbReference>
<dbReference type="Pfam" id="PF02537">
    <property type="entry name" value="CRCB"/>
    <property type="match status" value="2"/>
</dbReference>
<feature type="transmembrane region" description="Helical" evidence="10">
    <location>
        <begin position="66"/>
        <end position="88"/>
    </location>
</feature>
<dbReference type="KEGG" id="more:E1B28_004293"/>
<evidence type="ECO:0000256" key="10">
    <source>
        <dbReference type="SAM" id="Phobius"/>
    </source>
</evidence>
<reference evidence="11" key="1">
    <citation type="journal article" date="2021" name="Genome Biol. Evol.">
        <title>The assembled and annotated genome of the fairy-ring fungus Marasmius oreades.</title>
        <authorList>
            <person name="Hiltunen M."/>
            <person name="Ament-Velasquez S.L."/>
            <person name="Johannesson H."/>
        </authorList>
    </citation>
    <scope>NUCLEOTIDE SEQUENCE</scope>
    <source>
        <strain evidence="11">03SP1</strain>
    </source>
</reference>
<keyword evidence="4 10" id="KW-0812">Transmembrane</keyword>
<feature type="transmembrane region" description="Helical" evidence="10">
    <location>
        <begin position="264"/>
        <end position="289"/>
    </location>
</feature>
<keyword evidence="6 10" id="KW-0472">Membrane</keyword>
<keyword evidence="5 10" id="KW-1133">Transmembrane helix</keyword>
<feature type="transmembrane region" description="Helical" evidence="10">
    <location>
        <begin position="340"/>
        <end position="361"/>
    </location>
</feature>
<evidence type="ECO:0000256" key="8">
    <source>
        <dbReference type="ARBA" id="ARBA00035585"/>
    </source>
</evidence>
<comment type="function">
    <text evidence="1">Fluoride channel required for the rapid expulsion of cytoplasmic fluoride.</text>
</comment>
<dbReference type="GeneID" id="66073369"/>
<proteinExistence type="inferred from homology"/>
<dbReference type="AlphaFoldDB" id="A0A9P7UYB4"/>
<feature type="region of interest" description="Disordered" evidence="9">
    <location>
        <begin position="1"/>
        <end position="35"/>
    </location>
</feature>
<feature type="transmembrane region" description="Helical" evidence="10">
    <location>
        <begin position="212"/>
        <end position="230"/>
    </location>
</feature>
<evidence type="ECO:0008006" key="13">
    <source>
        <dbReference type="Google" id="ProtNLM"/>
    </source>
</evidence>
<evidence type="ECO:0000256" key="1">
    <source>
        <dbReference type="ARBA" id="ARBA00002598"/>
    </source>
</evidence>
<dbReference type="PANTHER" id="PTHR28259:SF1">
    <property type="entry name" value="FLUORIDE EXPORT PROTEIN 1-RELATED"/>
    <property type="match status" value="1"/>
</dbReference>
<feature type="transmembrane region" description="Helical" evidence="10">
    <location>
        <begin position="173"/>
        <end position="191"/>
    </location>
</feature>
<protein>
    <recommendedName>
        <fullName evidence="13">CrcB-like protein</fullName>
    </recommendedName>
</protein>
<comment type="caution">
    <text evidence="11">The sequence shown here is derived from an EMBL/GenBank/DDBJ whole genome shotgun (WGS) entry which is preliminary data.</text>
</comment>
<gene>
    <name evidence="11" type="ORF">E1B28_004293</name>
</gene>
<comment type="subcellular location">
    <subcellularLocation>
        <location evidence="2">Cell membrane</location>
        <topology evidence="2">Multi-pass membrane protein</topology>
    </subcellularLocation>
</comment>
<dbReference type="GO" id="GO:0005886">
    <property type="term" value="C:plasma membrane"/>
    <property type="evidence" value="ECO:0007669"/>
    <property type="project" value="UniProtKB-SubCell"/>
</dbReference>
<evidence type="ECO:0000256" key="7">
    <source>
        <dbReference type="ARBA" id="ARBA00035120"/>
    </source>
</evidence>
<comment type="catalytic activity">
    <reaction evidence="8">
        <text>fluoride(in) = fluoride(out)</text>
        <dbReference type="Rhea" id="RHEA:76159"/>
        <dbReference type="ChEBI" id="CHEBI:17051"/>
    </reaction>
    <physiologicalReaction direction="left-to-right" evidence="8">
        <dbReference type="Rhea" id="RHEA:76160"/>
    </physiologicalReaction>
</comment>
<dbReference type="PANTHER" id="PTHR28259">
    <property type="entry name" value="FLUORIDE EXPORT PROTEIN 1-RELATED"/>
    <property type="match status" value="1"/>
</dbReference>
<evidence type="ECO:0000256" key="3">
    <source>
        <dbReference type="ARBA" id="ARBA00022475"/>
    </source>
</evidence>
<dbReference type="RefSeq" id="XP_043013357.1">
    <property type="nucleotide sequence ID" value="XM_043148756.1"/>
</dbReference>
<dbReference type="InterPro" id="IPR003691">
    <property type="entry name" value="FluC"/>
</dbReference>
<name>A0A9P7UYB4_9AGAR</name>
<comment type="similarity">
    <text evidence="7">Belongs to the fluoride channel Fluc/FEX (TC 1.A.43) family.</text>
</comment>
<evidence type="ECO:0000256" key="4">
    <source>
        <dbReference type="ARBA" id="ARBA00022692"/>
    </source>
</evidence>
<keyword evidence="3" id="KW-1003">Cell membrane</keyword>
<accession>A0A9P7UYB4</accession>
<feature type="transmembrane region" description="Helical" evidence="10">
    <location>
        <begin position="236"/>
        <end position="257"/>
    </location>
</feature>
<evidence type="ECO:0000256" key="9">
    <source>
        <dbReference type="SAM" id="MobiDB-lite"/>
    </source>
</evidence>
<feature type="transmembrane region" description="Helical" evidence="10">
    <location>
        <begin position="122"/>
        <end position="144"/>
    </location>
</feature>
<sequence length="374" mass="40773">MTNSKDEELRTLQHPVQADVESVRSQQDFDGDHRSEESIASIDCVPGGQSQPLPPSKTYHPFSPHVLALLIPFSIFGTLARLGLQALATYDDQSVFPLAYVQSTGCFVMGFFLRLKGPMGDFYAPLYTAITTGFCGSLTTFSGWQLDVFNSWINAGGGDRGGFQDFIDGLTKTVFTLSLSLGSMSFGSYLSKFIEPTIPRPKLSQPPRTARISLTILSILAYIATLPIYFRLPPSFRGQATAALLFAFPGTLTRYFLSIYFNPFLASLPLGTFMANMIGTGLLAVFHVLQNMGVNASPVSPGACSILQGLGDGYCGCLTTISTFAAEIRALRTPFEKVRYVLISWVVGQLLMLLVFGPALLSGRIQRDRLCAFE</sequence>
<evidence type="ECO:0000256" key="2">
    <source>
        <dbReference type="ARBA" id="ARBA00004651"/>
    </source>
</evidence>
<keyword evidence="12" id="KW-1185">Reference proteome</keyword>
<evidence type="ECO:0000313" key="11">
    <source>
        <dbReference type="EMBL" id="KAG7096887.1"/>
    </source>
</evidence>
<evidence type="ECO:0000313" key="12">
    <source>
        <dbReference type="Proteomes" id="UP001049176"/>
    </source>
</evidence>
<organism evidence="11 12">
    <name type="scientific">Marasmius oreades</name>
    <name type="common">fairy-ring Marasmius</name>
    <dbReference type="NCBI Taxonomy" id="181124"/>
    <lineage>
        <taxon>Eukaryota</taxon>
        <taxon>Fungi</taxon>
        <taxon>Dikarya</taxon>
        <taxon>Basidiomycota</taxon>
        <taxon>Agaricomycotina</taxon>
        <taxon>Agaricomycetes</taxon>
        <taxon>Agaricomycetidae</taxon>
        <taxon>Agaricales</taxon>
        <taxon>Marasmiineae</taxon>
        <taxon>Marasmiaceae</taxon>
        <taxon>Marasmius</taxon>
    </lineage>
</organism>
<evidence type="ECO:0000256" key="6">
    <source>
        <dbReference type="ARBA" id="ARBA00023136"/>
    </source>
</evidence>
<feature type="transmembrane region" description="Helical" evidence="10">
    <location>
        <begin position="94"/>
        <end position="115"/>
    </location>
</feature>